<gene>
    <name evidence="2" type="ORF">F2Q68_00029653</name>
</gene>
<name>A0A8S9GCB2_BRACR</name>
<proteinExistence type="predicted"/>
<dbReference type="EMBL" id="QGKW02002005">
    <property type="protein sequence ID" value="KAF2542704.1"/>
    <property type="molecule type" value="Genomic_DNA"/>
</dbReference>
<evidence type="ECO:0000313" key="3">
    <source>
        <dbReference type="Proteomes" id="UP000712281"/>
    </source>
</evidence>
<sequence>MVKVTRRAGEEAQRRRKNASPEDIGLGGALEFVPGRILGRSLVISDLTLLLLALSQTVFISVDILKPLIISILLEEIHFANGGFNVGFRPEEIESLLTYEIVPPPPPRPEPRSTSSPLIPANGHHRDRDVETSPDQEDQPESRPDAPSRAAFVPRKPLVNLIYKPLLPIILFLRNPKHCNSTEIEPSLTHVFVPPPPPRPEPRSTSSPPIPAEGHHRDCDVETSPDQEDQPESRPDAPLRAAFVSWRSARVAQAPPPPAVVRRRR</sequence>
<reference evidence="2" key="1">
    <citation type="submission" date="2019-12" db="EMBL/GenBank/DDBJ databases">
        <title>Genome sequencing and annotation of Brassica cretica.</title>
        <authorList>
            <person name="Studholme D.J."/>
            <person name="Sarris P.F."/>
        </authorList>
    </citation>
    <scope>NUCLEOTIDE SEQUENCE</scope>
    <source>
        <strain evidence="2">PFS-001/15</strain>
        <tissue evidence="2">Leaf</tissue>
    </source>
</reference>
<organism evidence="2 3">
    <name type="scientific">Brassica cretica</name>
    <name type="common">Mustard</name>
    <dbReference type="NCBI Taxonomy" id="69181"/>
    <lineage>
        <taxon>Eukaryota</taxon>
        <taxon>Viridiplantae</taxon>
        <taxon>Streptophyta</taxon>
        <taxon>Embryophyta</taxon>
        <taxon>Tracheophyta</taxon>
        <taxon>Spermatophyta</taxon>
        <taxon>Magnoliopsida</taxon>
        <taxon>eudicotyledons</taxon>
        <taxon>Gunneridae</taxon>
        <taxon>Pentapetalae</taxon>
        <taxon>rosids</taxon>
        <taxon>malvids</taxon>
        <taxon>Brassicales</taxon>
        <taxon>Brassicaceae</taxon>
        <taxon>Brassiceae</taxon>
        <taxon>Brassica</taxon>
    </lineage>
</organism>
<feature type="region of interest" description="Disordered" evidence="1">
    <location>
        <begin position="188"/>
        <end position="241"/>
    </location>
</feature>
<accession>A0A8S9GCB2</accession>
<evidence type="ECO:0000256" key="1">
    <source>
        <dbReference type="SAM" id="MobiDB-lite"/>
    </source>
</evidence>
<dbReference type="AlphaFoldDB" id="A0A8S9GCB2"/>
<feature type="compositionally biased region" description="Acidic residues" evidence="1">
    <location>
        <begin position="221"/>
        <end position="230"/>
    </location>
</feature>
<feature type="region of interest" description="Disordered" evidence="1">
    <location>
        <begin position="100"/>
        <end position="151"/>
    </location>
</feature>
<protein>
    <submittedName>
        <fullName evidence="2">Uncharacterized protein</fullName>
    </submittedName>
</protein>
<comment type="caution">
    <text evidence="2">The sequence shown here is derived from an EMBL/GenBank/DDBJ whole genome shotgun (WGS) entry which is preliminary data.</text>
</comment>
<evidence type="ECO:0000313" key="2">
    <source>
        <dbReference type="EMBL" id="KAF2542704.1"/>
    </source>
</evidence>
<dbReference type="Proteomes" id="UP000712281">
    <property type="component" value="Unassembled WGS sequence"/>
</dbReference>
<feature type="region of interest" description="Disordered" evidence="1">
    <location>
        <begin position="1"/>
        <end position="21"/>
    </location>
</feature>